<keyword evidence="1" id="KW-0813">Transport</keyword>
<evidence type="ECO:0000313" key="2">
    <source>
        <dbReference type="Proteomes" id="UP001519332"/>
    </source>
</evidence>
<accession>A0ABS4TLU7</accession>
<keyword evidence="1" id="KW-0762">Sugar transport</keyword>
<dbReference type="RefSeq" id="WP_209642603.1">
    <property type="nucleotide sequence ID" value="NZ_JAGINW010000001.1"/>
</dbReference>
<reference evidence="1 2" key="1">
    <citation type="submission" date="2021-03" db="EMBL/GenBank/DDBJ databases">
        <title>Sequencing the genomes of 1000 actinobacteria strains.</title>
        <authorList>
            <person name="Klenk H.-P."/>
        </authorList>
    </citation>
    <scope>NUCLEOTIDE SEQUENCE [LARGE SCALE GENOMIC DNA]</scope>
    <source>
        <strain evidence="1 2">DSM 46670</strain>
    </source>
</reference>
<protein>
    <submittedName>
        <fullName evidence="1">ABC-type sugar transport system ATPase subunit</fullName>
    </submittedName>
</protein>
<proteinExistence type="predicted"/>
<gene>
    <name evidence="1" type="ORF">JOF56_005784</name>
</gene>
<evidence type="ECO:0000313" key="1">
    <source>
        <dbReference type="EMBL" id="MBP2325399.1"/>
    </source>
</evidence>
<name>A0ABS4TLU7_9PSEU</name>
<keyword evidence="2" id="KW-1185">Reference proteome</keyword>
<dbReference type="Pfam" id="PF19939">
    <property type="entry name" value="DUF6401"/>
    <property type="match status" value="1"/>
</dbReference>
<sequence length="119" mass="13203">MNIWDCAARWSARRWLRRLDSRLQAGHVAADHDPIIAAALASHVQVVRTQIRIDASARTGLVQAPQLVLLAVYAEEIYQEAVRAGWQPPLVWTSLDGLSLRLLACCALASTRPDAPVRR</sequence>
<comment type="caution">
    <text evidence="1">The sequence shown here is derived from an EMBL/GenBank/DDBJ whole genome shotgun (WGS) entry which is preliminary data.</text>
</comment>
<dbReference type="EMBL" id="JAGINW010000001">
    <property type="protein sequence ID" value="MBP2325399.1"/>
    <property type="molecule type" value="Genomic_DNA"/>
</dbReference>
<organism evidence="1 2">
    <name type="scientific">Kibdelosporangium banguiense</name>
    <dbReference type="NCBI Taxonomy" id="1365924"/>
    <lineage>
        <taxon>Bacteria</taxon>
        <taxon>Bacillati</taxon>
        <taxon>Actinomycetota</taxon>
        <taxon>Actinomycetes</taxon>
        <taxon>Pseudonocardiales</taxon>
        <taxon>Pseudonocardiaceae</taxon>
        <taxon>Kibdelosporangium</taxon>
    </lineage>
</organism>
<dbReference type="InterPro" id="IPR045647">
    <property type="entry name" value="DUF6401"/>
</dbReference>
<dbReference type="Proteomes" id="UP001519332">
    <property type="component" value="Unassembled WGS sequence"/>
</dbReference>